<evidence type="ECO:0000313" key="4">
    <source>
        <dbReference type="Proteomes" id="UP000007803"/>
    </source>
</evidence>
<dbReference type="STRING" id="563040.Saut_1843"/>
<feature type="domain" description="Prepilin type IV endopeptidase peptidase" evidence="2">
    <location>
        <begin position="6"/>
        <end position="105"/>
    </location>
</feature>
<dbReference type="AlphaFoldDB" id="E0UQL5"/>
<dbReference type="Gene3D" id="1.20.120.1220">
    <property type="match status" value="1"/>
</dbReference>
<dbReference type="MEROPS" id="A24.019"/>
<protein>
    <submittedName>
        <fullName evidence="3">Peptidase A24A prepilin type IV</fullName>
    </submittedName>
</protein>
<dbReference type="InterPro" id="IPR000045">
    <property type="entry name" value="Prepilin_IV_endopep_pep"/>
</dbReference>
<accession>E0UQL5</accession>
<dbReference type="HOGENOM" id="CLU_1905683_0_0_7"/>
<dbReference type="Pfam" id="PF01478">
    <property type="entry name" value="Peptidase_A24"/>
    <property type="match status" value="1"/>
</dbReference>
<proteinExistence type="predicted"/>
<gene>
    <name evidence="3" type="ordered locus">Saut_1843</name>
</gene>
<feature type="transmembrane region" description="Helical" evidence="1">
    <location>
        <begin position="53"/>
        <end position="72"/>
    </location>
</feature>
<organism evidence="3 4">
    <name type="scientific">Sulfurimonas autotrophica (strain ATCC BAA-671 / DSM 16294 / JCM 11897 / OK10)</name>
    <dbReference type="NCBI Taxonomy" id="563040"/>
    <lineage>
        <taxon>Bacteria</taxon>
        <taxon>Pseudomonadati</taxon>
        <taxon>Campylobacterota</taxon>
        <taxon>Epsilonproteobacteria</taxon>
        <taxon>Campylobacterales</taxon>
        <taxon>Sulfurimonadaceae</taxon>
        <taxon>Sulfurimonas</taxon>
    </lineage>
</organism>
<name>E0UQL5_SULAO</name>
<reference evidence="4" key="1">
    <citation type="journal article" date="2010" name="Stand. Genomic Sci.">
        <title>Complete genome sequence of Sulfurimonas autotrophica type strain (OK10).</title>
        <authorList>
            <person name="Sikorski J."/>
            <person name="Munk C."/>
            <person name="Lapidus A."/>
            <person name="Djao O."/>
            <person name="Lucas S."/>
            <person name="Glavina Del Rio T."/>
            <person name="Nolan M."/>
            <person name="Tice H."/>
            <person name="Han C."/>
            <person name="Cheng J."/>
            <person name="Tapia R."/>
            <person name="Goodwin L."/>
            <person name="Pitluck S."/>
            <person name="Liolios K."/>
            <person name="Ivanova N."/>
            <person name="Mavromatis K."/>
            <person name="Mikhailova N."/>
            <person name="Pati A."/>
            <person name="Sims D."/>
            <person name="Meincke L."/>
            <person name="Brettin T."/>
            <person name="Detter J."/>
            <person name="Chen A."/>
            <person name="Palaniappan K."/>
            <person name="Land M."/>
            <person name="Hauser L."/>
            <person name="Chang Y."/>
            <person name="Jeffries C."/>
            <person name="Rohde M."/>
            <person name="Lang E."/>
            <person name="Spring S."/>
            <person name="Goker M."/>
            <person name="Woyke T."/>
            <person name="Bristow J."/>
            <person name="Eisen J."/>
            <person name="Markowitz V."/>
            <person name="Hugenholtz P."/>
            <person name="Kyrpides N."/>
            <person name="Klenk H."/>
        </authorList>
    </citation>
    <scope>NUCLEOTIDE SEQUENCE [LARGE SCALE GENOMIC DNA]</scope>
    <source>
        <strain evidence="4">ATCC BAA-671 / DSM 16294 / JCM 11897 / OK10</strain>
    </source>
</reference>
<keyword evidence="1" id="KW-0812">Transmembrane</keyword>
<evidence type="ECO:0000259" key="2">
    <source>
        <dbReference type="Pfam" id="PF01478"/>
    </source>
</evidence>
<dbReference type="GO" id="GO:0016020">
    <property type="term" value="C:membrane"/>
    <property type="evidence" value="ECO:0007669"/>
    <property type="project" value="InterPro"/>
</dbReference>
<dbReference type="GO" id="GO:0004190">
    <property type="term" value="F:aspartic-type endopeptidase activity"/>
    <property type="evidence" value="ECO:0007669"/>
    <property type="project" value="InterPro"/>
</dbReference>
<keyword evidence="1" id="KW-0472">Membrane</keyword>
<keyword evidence="4" id="KW-1185">Reference proteome</keyword>
<dbReference type="KEGG" id="sua:Saut_1843"/>
<feature type="transmembrane region" description="Helical" evidence="1">
    <location>
        <begin position="113"/>
        <end position="131"/>
    </location>
</feature>
<evidence type="ECO:0000256" key="1">
    <source>
        <dbReference type="SAM" id="Phobius"/>
    </source>
</evidence>
<feature type="transmembrane region" description="Helical" evidence="1">
    <location>
        <begin position="78"/>
        <end position="106"/>
    </location>
</feature>
<dbReference type="RefSeq" id="WP_013327640.1">
    <property type="nucleotide sequence ID" value="NC_014506.1"/>
</dbReference>
<dbReference type="Proteomes" id="UP000007803">
    <property type="component" value="Chromosome"/>
</dbReference>
<dbReference type="EMBL" id="CP002205">
    <property type="protein sequence ID" value="ADN09887.1"/>
    <property type="molecule type" value="Genomic_DNA"/>
</dbReference>
<sequence length="133" mass="14466">MIILVYFIIIAFIISYIDSKKRIIPDKIIIPAFVGLLILKWLDASLSLNDAIAVILILVIFLVPIILNMAFGGGDLRFGAFCALFVGLGSIGYFIMLSGIIHLLILGILKKKSYGFAPAMSAAAIISYFIGKL</sequence>
<keyword evidence="1" id="KW-1133">Transmembrane helix</keyword>
<evidence type="ECO:0000313" key="3">
    <source>
        <dbReference type="EMBL" id="ADN09887.1"/>
    </source>
</evidence>